<gene>
    <name evidence="2" type="ORF">Micbo1qcDRAFT_207633</name>
</gene>
<reference evidence="3" key="1">
    <citation type="submission" date="2016-02" db="EMBL/GenBank/DDBJ databases">
        <title>Draft genome sequence of Microdochium bolleyi, a fungal endophyte of beachgrass.</title>
        <authorList>
            <consortium name="DOE Joint Genome Institute"/>
            <person name="David A.S."/>
            <person name="May G."/>
            <person name="Haridas S."/>
            <person name="Lim J."/>
            <person name="Wang M."/>
            <person name="Labutti K."/>
            <person name="Lipzen A."/>
            <person name="Barry K."/>
            <person name="Grigoriev I.V."/>
        </authorList>
    </citation>
    <scope>NUCLEOTIDE SEQUENCE [LARGE SCALE GENOMIC DNA]</scope>
    <source>
        <strain evidence="3">J235TASD1</strain>
    </source>
</reference>
<keyword evidence="1" id="KW-0812">Transmembrane</keyword>
<dbReference type="AlphaFoldDB" id="A0A136ISF2"/>
<accession>A0A136ISF2</accession>
<keyword evidence="1" id="KW-0472">Membrane</keyword>
<dbReference type="Proteomes" id="UP000070501">
    <property type="component" value="Unassembled WGS sequence"/>
</dbReference>
<sequence>MPEASLVTIFGGILLDKVMIQEAVEKGRYDYATGKLVVLPKDRMQENVWIAAVLTPFSLLLFGWIAQFGIHVAAALGTTFGFDASSMLIFGAANTTILNLCIAESLVSPTHLLMQLGSE</sequence>
<evidence type="ECO:0000313" key="3">
    <source>
        <dbReference type="Proteomes" id="UP000070501"/>
    </source>
</evidence>
<evidence type="ECO:0000313" key="2">
    <source>
        <dbReference type="EMBL" id="KXJ87871.1"/>
    </source>
</evidence>
<evidence type="ECO:0000256" key="1">
    <source>
        <dbReference type="SAM" id="Phobius"/>
    </source>
</evidence>
<organism evidence="2 3">
    <name type="scientific">Microdochium bolleyi</name>
    <dbReference type="NCBI Taxonomy" id="196109"/>
    <lineage>
        <taxon>Eukaryota</taxon>
        <taxon>Fungi</taxon>
        <taxon>Dikarya</taxon>
        <taxon>Ascomycota</taxon>
        <taxon>Pezizomycotina</taxon>
        <taxon>Sordariomycetes</taxon>
        <taxon>Xylariomycetidae</taxon>
        <taxon>Xylariales</taxon>
        <taxon>Microdochiaceae</taxon>
        <taxon>Microdochium</taxon>
    </lineage>
</organism>
<dbReference type="EMBL" id="KQ964260">
    <property type="protein sequence ID" value="KXJ87871.1"/>
    <property type="molecule type" value="Genomic_DNA"/>
</dbReference>
<name>A0A136ISF2_9PEZI</name>
<dbReference type="OrthoDB" id="3936150at2759"/>
<feature type="transmembrane region" description="Helical" evidence="1">
    <location>
        <begin position="87"/>
        <end position="107"/>
    </location>
</feature>
<proteinExistence type="predicted"/>
<keyword evidence="3" id="KW-1185">Reference proteome</keyword>
<protein>
    <submittedName>
        <fullName evidence="2">Uncharacterized protein</fullName>
    </submittedName>
</protein>
<dbReference type="InParanoid" id="A0A136ISF2"/>
<feature type="transmembrane region" description="Helical" evidence="1">
    <location>
        <begin position="48"/>
        <end position="67"/>
    </location>
</feature>
<keyword evidence="1" id="KW-1133">Transmembrane helix</keyword>